<proteinExistence type="predicted"/>
<evidence type="ECO:0000313" key="4">
    <source>
        <dbReference type="Proteomes" id="UP001293718"/>
    </source>
</evidence>
<dbReference type="SMART" id="SM00464">
    <property type="entry name" value="LON"/>
    <property type="match status" value="1"/>
</dbReference>
<dbReference type="PROSITE" id="PS51787">
    <property type="entry name" value="LON_N"/>
    <property type="match status" value="1"/>
</dbReference>
<name>A0ABU5I9F1_9BURK</name>
<dbReference type="PANTHER" id="PTHR46732">
    <property type="entry name" value="ATP-DEPENDENT PROTEASE LA (LON) DOMAIN PROTEIN"/>
    <property type="match status" value="1"/>
</dbReference>
<evidence type="ECO:0000256" key="1">
    <source>
        <dbReference type="SAM" id="MobiDB-lite"/>
    </source>
</evidence>
<gene>
    <name evidence="3" type="ORF">SM757_02660</name>
</gene>
<evidence type="ECO:0000259" key="2">
    <source>
        <dbReference type="PROSITE" id="PS51787"/>
    </source>
</evidence>
<organism evidence="3 4">
    <name type="scientific">Azohydromonas lata</name>
    <dbReference type="NCBI Taxonomy" id="45677"/>
    <lineage>
        <taxon>Bacteria</taxon>
        <taxon>Pseudomonadati</taxon>
        <taxon>Pseudomonadota</taxon>
        <taxon>Betaproteobacteria</taxon>
        <taxon>Burkholderiales</taxon>
        <taxon>Sphaerotilaceae</taxon>
        <taxon>Azohydromonas</taxon>
    </lineage>
</organism>
<dbReference type="InterPro" id="IPR015947">
    <property type="entry name" value="PUA-like_sf"/>
</dbReference>
<dbReference type="Proteomes" id="UP001293718">
    <property type="component" value="Unassembled WGS sequence"/>
</dbReference>
<evidence type="ECO:0000313" key="3">
    <source>
        <dbReference type="EMBL" id="MDZ5455469.1"/>
    </source>
</evidence>
<feature type="region of interest" description="Disordered" evidence="1">
    <location>
        <begin position="1"/>
        <end position="23"/>
    </location>
</feature>
<dbReference type="EMBL" id="JAXOJX010000002">
    <property type="protein sequence ID" value="MDZ5455469.1"/>
    <property type="molecule type" value="Genomic_DNA"/>
</dbReference>
<dbReference type="SUPFAM" id="SSF88697">
    <property type="entry name" value="PUA domain-like"/>
    <property type="match status" value="1"/>
</dbReference>
<feature type="domain" description="Lon N-terminal" evidence="2">
    <location>
        <begin position="27"/>
        <end position="224"/>
    </location>
</feature>
<sequence length="228" mass="24517">MSADPAGNGHAARSAVPSPGPAAPADQTALPLFPLNTVLYPGGLLPLKIFEARYLDMVGECLRTGSSFGVVALREGLEVRRPGAAAETFEHAGVLARVDDVDAPQPNILLLRCSGTRRFTLDAPRQDSDGLWRADVHFLPEDATVPPGEEFQGAANALARALEALESQGMHLCEGEPKLDDAGWVANRWCELLPLPLSARQKLMLLSDPLMRLRLVDDVLRQRGLVTG</sequence>
<dbReference type="RefSeq" id="WP_322464278.1">
    <property type="nucleotide sequence ID" value="NZ_JAXOJX010000002.1"/>
</dbReference>
<keyword evidence="4" id="KW-1185">Reference proteome</keyword>
<dbReference type="Gene3D" id="1.10.4060.10">
    <property type="entry name" value="BPP1347 like domain"/>
    <property type="match status" value="1"/>
</dbReference>
<dbReference type="Pfam" id="PF02190">
    <property type="entry name" value="LON_substr_bdg"/>
    <property type="match status" value="1"/>
</dbReference>
<dbReference type="Gene3D" id="2.30.130.40">
    <property type="entry name" value="LON domain-like"/>
    <property type="match status" value="1"/>
</dbReference>
<dbReference type="PANTHER" id="PTHR46732:SF8">
    <property type="entry name" value="ATP-DEPENDENT PROTEASE LA (LON) DOMAIN PROTEIN"/>
    <property type="match status" value="1"/>
</dbReference>
<dbReference type="InterPro" id="IPR003111">
    <property type="entry name" value="Lon_prtase_N"/>
</dbReference>
<reference evidence="3 4" key="1">
    <citation type="submission" date="2023-11" db="EMBL/GenBank/DDBJ databases">
        <title>Draft genome of Azohydromonas lata strain H1 (DSM1123), a polyhydroxyalkanoate producer.</title>
        <authorList>
            <person name="Traversa D."/>
            <person name="D'Addabbo P."/>
            <person name="Pazzani C."/>
            <person name="Manzari C."/>
            <person name="Chiara M."/>
            <person name="Scrascia M."/>
        </authorList>
    </citation>
    <scope>NUCLEOTIDE SEQUENCE [LARGE SCALE GENOMIC DNA]</scope>
    <source>
        <strain evidence="3 4">H1</strain>
    </source>
</reference>
<accession>A0ABU5I9F1</accession>
<dbReference type="InterPro" id="IPR046336">
    <property type="entry name" value="Lon_prtase_N_sf"/>
</dbReference>
<comment type="caution">
    <text evidence="3">The sequence shown here is derived from an EMBL/GenBank/DDBJ whole genome shotgun (WGS) entry which is preliminary data.</text>
</comment>
<protein>
    <submittedName>
        <fullName evidence="3">LON peptidase substrate-binding domain-containing protein</fullName>
    </submittedName>
</protein>